<gene>
    <name evidence="2" type="primary">FERMT3</name>
    <name evidence="2" type="ORF">Ciccas_005537</name>
</gene>
<accession>A0ABD2Q8D5</accession>
<comment type="caution">
    <text evidence="2">The sequence shown here is derived from an EMBL/GenBank/DDBJ whole genome shotgun (WGS) entry which is preliminary data.</text>
</comment>
<dbReference type="Gene3D" id="1.20.80.10">
    <property type="match status" value="1"/>
</dbReference>
<feature type="domain" description="FERM" evidence="1">
    <location>
        <begin position="116"/>
        <end position="625"/>
    </location>
</feature>
<dbReference type="PROSITE" id="PS50057">
    <property type="entry name" value="FERM_3"/>
    <property type="match status" value="1"/>
</dbReference>
<reference evidence="2 3" key="1">
    <citation type="submission" date="2024-11" db="EMBL/GenBank/DDBJ databases">
        <title>Adaptive evolution of stress response genes in parasites aligns with host niche diversity.</title>
        <authorList>
            <person name="Hahn C."/>
            <person name="Resl P."/>
        </authorList>
    </citation>
    <scope>NUCLEOTIDE SEQUENCE [LARGE SCALE GENOMIC DNA]</scope>
    <source>
        <strain evidence="2">EGGRZ-B1_66</strain>
        <tissue evidence="2">Body</tissue>
    </source>
</reference>
<evidence type="ECO:0000259" key="1">
    <source>
        <dbReference type="PROSITE" id="PS50057"/>
    </source>
</evidence>
<dbReference type="SMART" id="SM00295">
    <property type="entry name" value="B41"/>
    <property type="match status" value="1"/>
</dbReference>
<dbReference type="InterPro" id="IPR000299">
    <property type="entry name" value="FERM_domain"/>
</dbReference>
<dbReference type="Pfam" id="PF18124">
    <property type="entry name" value="Kindlin_2_N"/>
    <property type="match status" value="1"/>
</dbReference>
<dbReference type="InterPro" id="IPR037843">
    <property type="entry name" value="Kindlin/fermitin"/>
</dbReference>
<dbReference type="InterPro" id="IPR035963">
    <property type="entry name" value="FERM_2"/>
</dbReference>
<dbReference type="CDD" id="cd17095">
    <property type="entry name" value="FERM_F0_kindlins"/>
    <property type="match status" value="1"/>
</dbReference>
<name>A0ABD2Q8D5_9PLAT</name>
<proteinExistence type="predicted"/>
<dbReference type="Gene3D" id="3.10.20.90">
    <property type="entry name" value="Phosphatidylinositol 3-kinase Catalytic Subunit, Chain A, domain 1"/>
    <property type="match status" value="2"/>
</dbReference>
<dbReference type="AlphaFoldDB" id="A0ABD2Q8D5"/>
<dbReference type="Proteomes" id="UP001626550">
    <property type="component" value="Unassembled WGS sequence"/>
</dbReference>
<dbReference type="SUPFAM" id="SSF50729">
    <property type="entry name" value="PH domain-like"/>
    <property type="match status" value="1"/>
</dbReference>
<dbReference type="SUPFAM" id="SSF47031">
    <property type="entry name" value="Second domain of FERM"/>
    <property type="match status" value="1"/>
</dbReference>
<dbReference type="InterPro" id="IPR019749">
    <property type="entry name" value="Band_41_domain"/>
</dbReference>
<keyword evidence="3" id="KW-1185">Reference proteome</keyword>
<evidence type="ECO:0000313" key="2">
    <source>
        <dbReference type="EMBL" id="KAL3315825.1"/>
    </source>
</evidence>
<organism evidence="2 3">
    <name type="scientific">Cichlidogyrus casuarinus</name>
    <dbReference type="NCBI Taxonomy" id="1844966"/>
    <lineage>
        <taxon>Eukaryota</taxon>
        <taxon>Metazoa</taxon>
        <taxon>Spiralia</taxon>
        <taxon>Lophotrochozoa</taxon>
        <taxon>Platyhelminthes</taxon>
        <taxon>Monogenea</taxon>
        <taxon>Monopisthocotylea</taxon>
        <taxon>Dactylogyridea</taxon>
        <taxon>Ancyrocephalidae</taxon>
        <taxon>Cichlidogyrus</taxon>
    </lineage>
</organism>
<protein>
    <submittedName>
        <fullName evidence="2">Fermitin member 3</fullName>
    </submittedName>
</protein>
<dbReference type="InterPro" id="IPR014352">
    <property type="entry name" value="FERM/acyl-CoA-bd_prot_sf"/>
</dbReference>
<dbReference type="CDD" id="cd14473">
    <property type="entry name" value="FERM_B-lobe"/>
    <property type="match status" value="1"/>
</dbReference>
<dbReference type="PANTHER" id="PTHR16160:SF13">
    <property type="entry name" value="FERMITIN 2-RELATED"/>
    <property type="match status" value="1"/>
</dbReference>
<dbReference type="InterPro" id="IPR011993">
    <property type="entry name" value="PH-like_dom_sf"/>
</dbReference>
<sequence length="625" mass="71951">MDYYSTLNTTNRSYDGTLSSAILSNGEFVSRSWQLSVTVRMPASQYHPLLIRVDGSLTVGKLMHEIVRSLPSVQADWSKYNLWWPEKNQWVQHTRSTLDQYGIQSDARLEFRSSFYPLNVVLPSLVTQTVSVDYSARVFQVVKSLCKQFDIRHFEELSLCFPATREDLKFNTPLPIINHGTKKRLPIINNKQVPAKQAFDSDLILKPKNLVQKARINSGWLDSSRSLLQHGIDPLKDNLPTPSLCLKFKFFAFYDLNPKYDQIRIHQLFEQARWSILAGHIDCTEDEAYVFAAYQLQAKLKSSSVEVNNNFDTISHYQTMTPPLLRQESMFEPPGSQLPPLQLLDETIDSMISDLEKQCESPDDLAKTNAGITLRSNAVIKDEHTLLNTPELTALMSVCRDKVLFLKRRYRQMFVRVRELFLYLYRGHEDQHPMCVYSLKDCNATPEIDPTRQVYVIKLSVLSSGEKQTREELILRCNSKEQYAKFISAFRLGSKGRTQASSAEFNKEVAVVLEMLNLQMGCGGGDSSAYRAVERNISDLMDYLPERIMNKGKTPQQLISRIAEVFVKIRELDMTASKLQYIKAWKELPDFGRTFFLVHFDKVHCQVRLRCSSFYFCFTTMTVES</sequence>
<dbReference type="PANTHER" id="PTHR16160">
    <property type="entry name" value="FERMITIN 2-RELATED"/>
    <property type="match status" value="1"/>
</dbReference>
<dbReference type="InterPro" id="IPR019748">
    <property type="entry name" value="FERM_central"/>
</dbReference>
<dbReference type="EMBL" id="JBJKFK010000657">
    <property type="protein sequence ID" value="KAL3315825.1"/>
    <property type="molecule type" value="Genomic_DNA"/>
</dbReference>
<dbReference type="InterPro" id="IPR040790">
    <property type="entry name" value="Kindlin_2_N"/>
</dbReference>
<dbReference type="Gene3D" id="2.30.29.30">
    <property type="entry name" value="Pleckstrin-homology domain (PH domain)/Phosphotyrosine-binding domain (PTB)"/>
    <property type="match status" value="1"/>
</dbReference>
<dbReference type="Pfam" id="PF00373">
    <property type="entry name" value="FERM_M"/>
    <property type="match status" value="1"/>
</dbReference>
<evidence type="ECO:0000313" key="3">
    <source>
        <dbReference type="Proteomes" id="UP001626550"/>
    </source>
</evidence>